<accession>A0ACC2LAZ3</accession>
<organism evidence="1 2">
    <name type="scientific">Persea americana</name>
    <name type="common">Avocado</name>
    <dbReference type="NCBI Taxonomy" id="3435"/>
    <lineage>
        <taxon>Eukaryota</taxon>
        <taxon>Viridiplantae</taxon>
        <taxon>Streptophyta</taxon>
        <taxon>Embryophyta</taxon>
        <taxon>Tracheophyta</taxon>
        <taxon>Spermatophyta</taxon>
        <taxon>Magnoliopsida</taxon>
        <taxon>Magnoliidae</taxon>
        <taxon>Laurales</taxon>
        <taxon>Lauraceae</taxon>
        <taxon>Persea</taxon>
    </lineage>
</organism>
<gene>
    <name evidence="1" type="ORF">MRB53_023704</name>
</gene>
<dbReference type="EMBL" id="CM056815">
    <property type="protein sequence ID" value="KAJ8630381.1"/>
    <property type="molecule type" value="Genomic_DNA"/>
</dbReference>
<keyword evidence="2" id="KW-1185">Reference proteome</keyword>
<evidence type="ECO:0000313" key="2">
    <source>
        <dbReference type="Proteomes" id="UP001234297"/>
    </source>
</evidence>
<reference evidence="1 2" key="1">
    <citation type="journal article" date="2022" name="Hortic Res">
        <title>A haplotype resolved chromosomal level avocado genome allows analysis of novel avocado genes.</title>
        <authorList>
            <person name="Nath O."/>
            <person name="Fletcher S.J."/>
            <person name="Hayward A."/>
            <person name="Shaw L.M."/>
            <person name="Masouleh A.K."/>
            <person name="Furtado A."/>
            <person name="Henry R.J."/>
            <person name="Mitter N."/>
        </authorList>
    </citation>
    <scope>NUCLEOTIDE SEQUENCE [LARGE SCALE GENOMIC DNA]</scope>
    <source>
        <strain evidence="2">cv. Hass</strain>
    </source>
</reference>
<sequence>MPKTFFPHCLRSQIVIPRSLQTNPTFSLRNNGEEDPEDFGLLSGSKKLRGSGHGSKALRTEEGQVEKEELLWVHNNDRRRRIWVALLPVFSFLDPHEALKMAAFSRHWQWTIIIRRLALRLSISSDDLYKISDDLSQQLPSFKPLDENPNPKDGRKDLSTNRRRSMR</sequence>
<proteinExistence type="predicted"/>
<comment type="caution">
    <text evidence="1">The sequence shown here is derived from an EMBL/GenBank/DDBJ whole genome shotgun (WGS) entry which is preliminary data.</text>
</comment>
<evidence type="ECO:0000313" key="1">
    <source>
        <dbReference type="EMBL" id="KAJ8630381.1"/>
    </source>
</evidence>
<protein>
    <submittedName>
        <fullName evidence="1">Uncharacterized protein</fullName>
    </submittedName>
</protein>
<name>A0ACC2LAZ3_PERAE</name>
<dbReference type="Proteomes" id="UP001234297">
    <property type="component" value="Chromosome 7"/>
</dbReference>